<dbReference type="Pfam" id="PF14322">
    <property type="entry name" value="SusD-like_3"/>
    <property type="match status" value="1"/>
</dbReference>
<dbReference type="InterPro" id="IPR012944">
    <property type="entry name" value="SusD_RagB_dom"/>
</dbReference>
<evidence type="ECO:0000256" key="5">
    <source>
        <dbReference type="ARBA" id="ARBA00023237"/>
    </source>
</evidence>
<dbReference type="InterPro" id="IPR011990">
    <property type="entry name" value="TPR-like_helical_dom_sf"/>
</dbReference>
<keyword evidence="9" id="KW-1185">Reference proteome</keyword>
<gene>
    <name evidence="8" type="ORF">GS399_12595</name>
</gene>
<evidence type="ECO:0000313" key="9">
    <source>
        <dbReference type="Proteomes" id="UP000466586"/>
    </source>
</evidence>
<accession>A0A7K1YB61</accession>
<dbReference type="AlphaFoldDB" id="A0A7K1YB61"/>
<comment type="similarity">
    <text evidence="2">Belongs to the SusD family.</text>
</comment>
<organism evidence="8 9">
    <name type="scientific">Hufsiella arboris</name>
    <dbReference type="NCBI Taxonomy" id="2695275"/>
    <lineage>
        <taxon>Bacteria</taxon>
        <taxon>Pseudomonadati</taxon>
        <taxon>Bacteroidota</taxon>
        <taxon>Sphingobacteriia</taxon>
        <taxon>Sphingobacteriales</taxon>
        <taxon>Sphingobacteriaceae</taxon>
        <taxon>Hufsiella</taxon>
    </lineage>
</organism>
<comment type="caution">
    <text evidence="8">The sequence shown here is derived from an EMBL/GenBank/DDBJ whole genome shotgun (WGS) entry which is preliminary data.</text>
</comment>
<dbReference type="EMBL" id="WVHT01000005">
    <property type="protein sequence ID" value="MXV51816.1"/>
    <property type="molecule type" value="Genomic_DNA"/>
</dbReference>
<dbReference type="Proteomes" id="UP000466586">
    <property type="component" value="Unassembled WGS sequence"/>
</dbReference>
<reference evidence="8 9" key="1">
    <citation type="submission" date="2019-11" db="EMBL/GenBank/DDBJ databases">
        <title>Pedobacter sp. HMF7647 Genome sequencing and assembly.</title>
        <authorList>
            <person name="Kang H."/>
            <person name="Kim H."/>
            <person name="Joh K."/>
        </authorList>
    </citation>
    <scope>NUCLEOTIDE SEQUENCE [LARGE SCALE GENOMIC DNA]</scope>
    <source>
        <strain evidence="8 9">HMF7647</strain>
    </source>
</reference>
<name>A0A7K1YB61_9SPHI</name>
<dbReference type="Gene3D" id="1.25.40.390">
    <property type="match status" value="1"/>
</dbReference>
<protein>
    <submittedName>
        <fullName evidence="8">RagB/SusD family nutrient uptake outer membrane protein</fullName>
    </submittedName>
</protein>
<comment type="subcellular location">
    <subcellularLocation>
        <location evidence="1">Cell outer membrane</location>
    </subcellularLocation>
</comment>
<dbReference type="Pfam" id="PF07980">
    <property type="entry name" value="SusD_RagB"/>
    <property type="match status" value="1"/>
</dbReference>
<evidence type="ECO:0000259" key="6">
    <source>
        <dbReference type="Pfam" id="PF07980"/>
    </source>
</evidence>
<evidence type="ECO:0000256" key="4">
    <source>
        <dbReference type="ARBA" id="ARBA00023136"/>
    </source>
</evidence>
<evidence type="ECO:0000313" key="8">
    <source>
        <dbReference type="EMBL" id="MXV51816.1"/>
    </source>
</evidence>
<evidence type="ECO:0000259" key="7">
    <source>
        <dbReference type="Pfam" id="PF14322"/>
    </source>
</evidence>
<evidence type="ECO:0000256" key="1">
    <source>
        <dbReference type="ARBA" id="ARBA00004442"/>
    </source>
</evidence>
<dbReference type="InterPro" id="IPR033985">
    <property type="entry name" value="SusD-like_N"/>
</dbReference>
<keyword evidence="4" id="KW-0472">Membrane</keyword>
<evidence type="ECO:0000256" key="3">
    <source>
        <dbReference type="ARBA" id="ARBA00022729"/>
    </source>
</evidence>
<feature type="domain" description="SusD-like N-terminal" evidence="7">
    <location>
        <begin position="27"/>
        <end position="220"/>
    </location>
</feature>
<dbReference type="GO" id="GO:0009279">
    <property type="term" value="C:cell outer membrane"/>
    <property type="evidence" value="ECO:0007669"/>
    <property type="project" value="UniProtKB-SubCell"/>
</dbReference>
<keyword evidence="3" id="KW-0732">Signal</keyword>
<feature type="domain" description="RagB/SusD" evidence="6">
    <location>
        <begin position="318"/>
        <end position="588"/>
    </location>
</feature>
<dbReference type="RefSeq" id="WP_160844992.1">
    <property type="nucleotide sequence ID" value="NZ_WVHT01000005.1"/>
</dbReference>
<dbReference type="SUPFAM" id="SSF48452">
    <property type="entry name" value="TPR-like"/>
    <property type="match status" value="1"/>
</dbReference>
<keyword evidence="5" id="KW-0998">Cell outer membrane</keyword>
<proteinExistence type="inferred from homology"/>
<evidence type="ECO:0000256" key="2">
    <source>
        <dbReference type="ARBA" id="ARBA00006275"/>
    </source>
</evidence>
<sequence>MKLIKYSALILTLITMVLIPPGCKKSFLEQTNQQNSTADASFQKSQDVVALVNSIYDAYQSSDLLKKSIWYYANFFSHDWYNNGADIAWNSYTISPNFGAINVFWNNAYIAIGRANAALRIIATAKENGVVTPQLGDRLLGEAYFLRGISYYYLAGTFGGVPLVLKEYKGGDPLLPRNSQDEVFQQVVADMQLAEKLLESKTTLPAAELGRATKGAAYGYEGAAQMWLKNYTGALAAFNNPEITNNYHLLPRFVDVNEFSNQNNDESLFEIQFDIQGSQSWDGGWQNGGEVAWIDDFSWPHEISGFGYDYANPGLWYSYQSGDTRKLATVVGPGDELVSPGIIEKWGGIKGYAVVKAGFENNVKDNTNQKYPSYAGDDDKIINTCGSFRQPWYGNDGTRSGYYCAKKWRDPNLTGANGNSTIFGSQNQVLLRYAEILLDRAECKVRTGDVAGAMADIKLVRDRAWGANSGGTAAPAVMQDGLTYDGKPTQPITDPLQMVLSEYRHELTADYSLFYNLRRAGPGVASAFIKAAYNTNESLLPQAYPYGPTADGQLHGVWFTSLPAGKDICPIPKPQIGLNPNLTQNPGY</sequence>